<dbReference type="PANTHER" id="PTHR42711">
    <property type="entry name" value="ABC TRANSPORTER ATP-BINDING PROTEIN"/>
    <property type="match status" value="1"/>
</dbReference>
<feature type="compositionally biased region" description="Basic and acidic residues" evidence="6">
    <location>
        <begin position="218"/>
        <end position="229"/>
    </location>
</feature>
<dbReference type="EMBL" id="CP036402">
    <property type="protein sequence ID" value="QBI18839.1"/>
    <property type="molecule type" value="Genomic_DNA"/>
</dbReference>
<keyword evidence="3" id="KW-0547">Nucleotide-binding</keyword>
<dbReference type="GO" id="GO:0005524">
    <property type="term" value="F:ATP binding"/>
    <property type="evidence" value="ECO:0007669"/>
    <property type="project" value="UniProtKB-KW"/>
</dbReference>
<evidence type="ECO:0000256" key="1">
    <source>
        <dbReference type="ARBA" id="ARBA00004202"/>
    </source>
</evidence>
<comment type="subcellular location">
    <subcellularLocation>
        <location evidence="1">Cell membrane</location>
        <topology evidence="1">Peripheral membrane protein</topology>
    </subcellularLocation>
</comment>
<evidence type="ECO:0000259" key="7">
    <source>
        <dbReference type="Pfam" id="PF13732"/>
    </source>
</evidence>
<feature type="domain" description="Daunorubicin resistance ATP-binding protein DrrA1/2-like C-terminal" evidence="7">
    <location>
        <begin position="122"/>
        <end position="209"/>
    </location>
</feature>
<evidence type="ECO:0000256" key="3">
    <source>
        <dbReference type="ARBA" id="ARBA00022741"/>
    </source>
</evidence>
<evidence type="ECO:0000313" key="9">
    <source>
        <dbReference type="Proteomes" id="UP000291469"/>
    </source>
</evidence>
<dbReference type="AlphaFoldDB" id="A0A411YCA8"/>
<dbReference type="Proteomes" id="UP000291469">
    <property type="component" value="Chromosome"/>
</dbReference>
<dbReference type="Gene3D" id="3.40.50.300">
    <property type="entry name" value="P-loop containing nucleotide triphosphate hydrolases"/>
    <property type="match status" value="1"/>
</dbReference>
<protein>
    <submittedName>
        <fullName evidence="8">DUF4162 domain-containing protein</fullName>
    </submittedName>
</protein>
<accession>A0A411YCA8</accession>
<evidence type="ECO:0000256" key="2">
    <source>
        <dbReference type="ARBA" id="ARBA00022448"/>
    </source>
</evidence>
<keyword evidence="5" id="KW-0046">Antibiotic resistance</keyword>
<dbReference type="Pfam" id="PF13732">
    <property type="entry name" value="DrrA1-3_C"/>
    <property type="match status" value="1"/>
</dbReference>
<dbReference type="InterPro" id="IPR025302">
    <property type="entry name" value="DrrA1/2-like_C"/>
</dbReference>
<dbReference type="SUPFAM" id="SSF52540">
    <property type="entry name" value="P-loop containing nucleoside triphosphate hydrolases"/>
    <property type="match status" value="1"/>
</dbReference>
<evidence type="ECO:0000256" key="6">
    <source>
        <dbReference type="SAM" id="MobiDB-lite"/>
    </source>
</evidence>
<reference evidence="8 9" key="1">
    <citation type="submission" date="2019-01" db="EMBL/GenBank/DDBJ databases">
        <title>Egibacter rhizosphaerae EGI 80759T.</title>
        <authorList>
            <person name="Chen D.-D."/>
            <person name="Tian Y."/>
            <person name="Jiao J.-Y."/>
            <person name="Zhang X.-T."/>
            <person name="Zhang Y.-G."/>
            <person name="Zhang Y."/>
            <person name="Xiao M."/>
            <person name="Shu W.-S."/>
            <person name="Li W.-J."/>
        </authorList>
    </citation>
    <scope>NUCLEOTIDE SEQUENCE [LARGE SCALE GENOMIC DNA]</scope>
    <source>
        <strain evidence="8 9">EGI 80759</strain>
    </source>
</reference>
<proteinExistence type="predicted"/>
<sequence>MLRRCHAWSNRGSGPGSCVKRSVSTLSATAYRSAHERASANRRVIRRACAPRSPPGEPLGCLDEPTTGLDPQSRANLWEHVRGLRSGRGATVVLTTHYLEEADALCDRVLIIDAGRVVAADTPDALKRRVSGDVVTLDLSEEAALARAEQELAGLPDVRDVHAEHHNVRLTVDEGERTVLALVRRLDDAGIDVGGFSVMRPSLDDVFLTLTGRSLRDAEHAPTADHTDAPADPLPVGGGDRHA</sequence>
<organism evidence="8 9">
    <name type="scientific">Egibacter rhizosphaerae</name>
    <dbReference type="NCBI Taxonomy" id="1670831"/>
    <lineage>
        <taxon>Bacteria</taxon>
        <taxon>Bacillati</taxon>
        <taxon>Actinomycetota</taxon>
        <taxon>Nitriliruptoria</taxon>
        <taxon>Egibacterales</taxon>
        <taxon>Egibacteraceae</taxon>
        <taxon>Egibacter</taxon>
    </lineage>
</organism>
<name>A0A411YCA8_9ACTN</name>
<keyword evidence="4" id="KW-0067">ATP-binding</keyword>
<dbReference type="OrthoDB" id="9804819at2"/>
<evidence type="ECO:0000256" key="4">
    <source>
        <dbReference type="ARBA" id="ARBA00022840"/>
    </source>
</evidence>
<dbReference type="GO" id="GO:0046677">
    <property type="term" value="P:response to antibiotic"/>
    <property type="evidence" value="ECO:0007669"/>
    <property type="project" value="UniProtKB-KW"/>
</dbReference>
<gene>
    <name evidence="8" type="ORF">ER308_04305</name>
</gene>
<dbReference type="InterPro" id="IPR050763">
    <property type="entry name" value="ABC_transporter_ATP-binding"/>
</dbReference>
<dbReference type="PANTHER" id="PTHR42711:SF19">
    <property type="entry name" value="DOXORUBICIN RESISTANCE ATP-BINDING PROTEIN DRRA"/>
    <property type="match status" value="1"/>
</dbReference>
<dbReference type="InterPro" id="IPR027417">
    <property type="entry name" value="P-loop_NTPase"/>
</dbReference>
<dbReference type="KEGG" id="erz:ER308_04305"/>
<dbReference type="GO" id="GO:0005886">
    <property type="term" value="C:plasma membrane"/>
    <property type="evidence" value="ECO:0007669"/>
    <property type="project" value="UniProtKB-SubCell"/>
</dbReference>
<evidence type="ECO:0000256" key="5">
    <source>
        <dbReference type="ARBA" id="ARBA00023251"/>
    </source>
</evidence>
<feature type="region of interest" description="Disordered" evidence="6">
    <location>
        <begin position="218"/>
        <end position="243"/>
    </location>
</feature>
<keyword evidence="9" id="KW-1185">Reference proteome</keyword>
<keyword evidence="2" id="KW-0813">Transport</keyword>
<evidence type="ECO:0000313" key="8">
    <source>
        <dbReference type="EMBL" id="QBI18839.1"/>
    </source>
</evidence>